<dbReference type="EC" id="5.6.2.4" evidence="13 15"/>
<evidence type="ECO:0000259" key="16">
    <source>
        <dbReference type="PROSITE" id="PS51192"/>
    </source>
</evidence>
<proteinExistence type="inferred from homology"/>
<keyword evidence="8" id="KW-0238">DNA-binding</keyword>
<dbReference type="InterPro" id="IPR033454">
    <property type="entry name" value="RecG_wedge"/>
</dbReference>
<keyword evidence="7 15" id="KW-0067">ATP-binding</keyword>
<dbReference type="Pfam" id="PF00270">
    <property type="entry name" value="DEAD"/>
    <property type="match status" value="1"/>
</dbReference>
<dbReference type="SUPFAM" id="SSF52540">
    <property type="entry name" value="P-loop containing nucleoside triphosphate hydrolases"/>
    <property type="match status" value="2"/>
</dbReference>
<reference evidence="19" key="1">
    <citation type="submission" date="2015-07" db="EMBL/GenBank/DDBJ databases">
        <title>Draft genome sequence of the purine-degrading Gottschalkia purinilyticum DSM 1384 (formerly Clostridium purinilyticum).</title>
        <authorList>
            <person name="Poehlein A."/>
            <person name="Schiel-Bengelsdorf B."/>
            <person name="Bengelsdorf F.R."/>
            <person name="Daniel R."/>
            <person name="Duerre P."/>
        </authorList>
    </citation>
    <scope>NUCLEOTIDE SEQUENCE [LARGE SCALE GENOMIC DNA]</scope>
    <source>
        <strain evidence="19">DSM 1384</strain>
    </source>
</reference>
<dbReference type="PATRIC" id="fig|1503.3.peg.2584"/>
<keyword evidence="3 15" id="KW-0547">Nucleotide-binding</keyword>
<evidence type="ECO:0000256" key="8">
    <source>
        <dbReference type="ARBA" id="ARBA00023125"/>
    </source>
</evidence>
<evidence type="ECO:0000256" key="11">
    <source>
        <dbReference type="ARBA" id="ARBA00023235"/>
    </source>
</evidence>
<evidence type="ECO:0000259" key="17">
    <source>
        <dbReference type="PROSITE" id="PS51194"/>
    </source>
</evidence>
<name>A0A0L0WB45_GOTPU</name>
<dbReference type="GO" id="GO:0043138">
    <property type="term" value="F:3'-5' DNA helicase activity"/>
    <property type="evidence" value="ECO:0007669"/>
    <property type="project" value="UniProtKB-EC"/>
</dbReference>
<evidence type="ECO:0000256" key="1">
    <source>
        <dbReference type="ARBA" id="ARBA00007504"/>
    </source>
</evidence>
<dbReference type="Pfam" id="PF00271">
    <property type="entry name" value="Helicase_C"/>
    <property type="match status" value="1"/>
</dbReference>
<accession>A0A0L0WB45</accession>
<dbReference type="InterPro" id="IPR004609">
    <property type="entry name" value="ATP-dep_DNA_helicase_RecG"/>
</dbReference>
<dbReference type="CDD" id="cd18811">
    <property type="entry name" value="SF2_C_RecG"/>
    <property type="match status" value="1"/>
</dbReference>
<evidence type="ECO:0000313" key="18">
    <source>
        <dbReference type="EMBL" id="KNF08754.1"/>
    </source>
</evidence>
<dbReference type="RefSeq" id="WP_050354855.1">
    <property type="nucleotide sequence ID" value="NZ_LGSS01000005.1"/>
</dbReference>
<dbReference type="GO" id="GO:0003677">
    <property type="term" value="F:DNA binding"/>
    <property type="evidence" value="ECO:0007669"/>
    <property type="project" value="UniProtKB-KW"/>
</dbReference>
<dbReference type="GO" id="GO:0005524">
    <property type="term" value="F:ATP binding"/>
    <property type="evidence" value="ECO:0007669"/>
    <property type="project" value="UniProtKB-KW"/>
</dbReference>
<dbReference type="NCBIfam" id="NF008168">
    <property type="entry name" value="PRK10917.2-2"/>
    <property type="match status" value="1"/>
</dbReference>
<dbReference type="GO" id="GO:0006310">
    <property type="term" value="P:DNA recombination"/>
    <property type="evidence" value="ECO:0007669"/>
    <property type="project" value="UniProtKB-UniRule"/>
</dbReference>
<dbReference type="Gene3D" id="2.40.50.140">
    <property type="entry name" value="Nucleic acid-binding proteins"/>
    <property type="match status" value="1"/>
</dbReference>
<evidence type="ECO:0000256" key="3">
    <source>
        <dbReference type="ARBA" id="ARBA00022741"/>
    </source>
</evidence>
<keyword evidence="5 15" id="KW-0378">Hydrolase</keyword>
<keyword evidence="4 15" id="KW-0227">DNA damage</keyword>
<dbReference type="NCBIfam" id="NF008165">
    <property type="entry name" value="PRK10917.1-3"/>
    <property type="match status" value="1"/>
</dbReference>
<dbReference type="Gene3D" id="3.40.50.300">
    <property type="entry name" value="P-loop containing nucleotide triphosphate hydrolases"/>
    <property type="match status" value="2"/>
</dbReference>
<dbReference type="EMBL" id="LGSS01000005">
    <property type="protein sequence ID" value="KNF08754.1"/>
    <property type="molecule type" value="Genomic_DNA"/>
</dbReference>
<dbReference type="InterPro" id="IPR001650">
    <property type="entry name" value="Helicase_C-like"/>
</dbReference>
<dbReference type="SMART" id="SM00487">
    <property type="entry name" value="DEXDc"/>
    <property type="match status" value="1"/>
</dbReference>
<keyword evidence="19" id="KW-1185">Reference proteome</keyword>
<dbReference type="GO" id="GO:0006281">
    <property type="term" value="P:DNA repair"/>
    <property type="evidence" value="ECO:0007669"/>
    <property type="project" value="UniProtKB-UniRule"/>
</dbReference>
<comment type="similarity">
    <text evidence="1 15">Belongs to the helicase family. RecG subfamily.</text>
</comment>
<gene>
    <name evidence="18" type="primary">recG</name>
    <name evidence="18" type="ORF">CLPU_5c00610</name>
</gene>
<dbReference type="Pfam" id="PF17191">
    <property type="entry name" value="RecG_wedge"/>
    <property type="match status" value="1"/>
</dbReference>
<dbReference type="InterPro" id="IPR012340">
    <property type="entry name" value="NA-bd_OB-fold"/>
</dbReference>
<dbReference type="Pfam" id="PF19833">
    <property type="entry name" value="RecG_dom3_C"/>
    <property type="match status" value="1"/>
</dbReference>
<dbReference type="PANTHER" id="PTHR47964">
    <property type="entry name" value="ATP-DEPENDENT DNA HELICASE HOMOLOG RECG, CHLOROPLASTIC"/>
    <property type="match status" value="1"/>
</dbReference>
<dbReference type="OrthoDB" id="9804325at2"/>
<dbReference type="NCBIfam" id="TIGR00643">
    <property type="entry name" value="recG"/>
    <property type="match status" value="1"/>
</dbReference>
<sequence>MNKLDTSVQYIKGVGPKKVNLLKKLEIETIRDLIYYFPKGYEDRRELKKITELNEGEKSSIKVVISGLPSIYRARRGLTIIKIQVKDESGMAYLVWFNQDYVTKDLKIGETIKVNGKVKKSGNIIEIHSPIYVKNIQSNDKIGRVLPVYPLTEKLKNNEMIKFMTNALNEYLYLVEESIPEYISERLKLFTIRDSLRNVHFPKNRELYIKSRSTLAFEELLTLQLGLLLMRNDYDKSKECIKFEESKEIYEFIESLPFDLTNAQKRTFKEISDDMESDKQMNRLVQGDVGSGKTILAVLSMFKACKSGYQAVMMAPTEILARQHYDSIQGLLENYNIKCELLISNISNKNKKDIIEKVKSGDIDILIGTHALIEDYVEFKNLGLAITDEQHRFGVKQRAKLSSKGRNPDILVMTATPIPRTLALIMYGDLDISIIDELPPGRKKIKTYVRNESSKDKVYEFVRKQVLEGRQAYIVCPLVEESDSLDIQSAVELYENLKNNEFRDIKVGLLHGKMKGKEKDYIMNEFKLGEIDVLVSTTVIEVGVNVPNSNIMIIENAERFGLAQLHQLRGRVGRGEYQSYCILINKSNSRVSKERMSIMEKTNDGFLISEKDLEIRGPGEFFGIRQHGIPELKIARLPGDIKILKMAQEICFEILKEDPKLELEKNKSIRNKISRIFNKEGLIIFN</sequence>
<keyword evidence="9 15" id="KW-0233">DNA recombination</keyword>
<dbReference type="SMART" id="SM00490">
    <property type="entry name" value="HELICc"/>
    <property type="match status" value="1"/>
</dbReference>
<dbReference type="PANTHER" id="PTHR47964:SF1">
    <property type="entry name" value="ATP-DEPENDENT DNA HELICASE HOMOLOG RECG, CHLOROPLASTIC"/>
    <property type="match status" value="1"/>
</dbReference>
<dbReference type="PROSITE" id="PS51192">
    <property type="entry name" value="HELICASE_ATP_BIND_1"/>
    <property type="match status" value="1"/>
</dbReference>
<evidence type="ECO:0000256" key="15">
    <source>
        <dbReference type="RuleBase" id="RU363016"/>
    </source>
</evidence>
<dbReference type="InterPro" id="IPR047112">
    <property type="entry name" value="RecG/Mfd"/>
</dbReference>
<dbReference type="InterPro" id="IPR011545">
    <property type="entry name" value="DEAD/DEAH_box_helicase_dom"/>
</dbReference>
<evidence type="ECO:0000313" key="19">
    <source>
        <dbReference type="Proteomes" id="UP000037267"/>
    </source>
</evidence>
<dbReference type="InterPro" id="IPR045562">
    <property type="entry name" value="RecG_dom3_C"/>
</dbReference>
<evidence type="ECO:0000256" key="2">
    <source>
        <dbReference type="ARBA" id="ARBA00017846"/>
    </source>
</evidence>
<dbReference type="AlphaFoldDB" id="A0A0L0WB45"/>
<dbReference type="InterPro" id="IPR027417">
    <property type="entry name" value="P-loop_NTPase"/>
</dbReference>
<evidence type="ECO:0000256" key="5">
    <source>
        <dbReference type="ARBA" id="ARBA00022801"/>
    </source>
</evidence>
<organism evidence="18 19">
    <name type="scientific">Gottschalkia purinilytica</name>
    <name type="common">Clostridium purinilyticum</name>
    <dbReference type="NCBI Taxonomy" id="1503"/>
    <lineage>
        <taxon>Bacteria</taxon>
        <taxon>Bacillati</taxon>
        <taxon>Bacillota</taxon>
        <taxon>Tissierellia</taxon>
        <taxon>Tissierellales</taxon>
        <taxon>Gottschalkiaceae</taxon>
        <taxon>Gottschalkia</taxon>
    </lineage>
</organism>
<feature type="domain" description="Helicase ATP-binding" evidence="16">
    <location>
        <begin position="274"/>
        <end position="435"/>
    </location>
</feature>
<dbReference type="GO" id="GO:0016887">
    <property type="term" value="F:ATP hydrolysis activity"/>
    <property type="evidence" value="ECO:0007669"/>
    <property type="project" value="RHEA"/>
</dbReference>
<evidence type="ECO:0000256" key="4">
    <source>
        <dbReference type="ARBA" id="ARBA00022763"/>
    </source>
</evidence>
<keyword evidence="10 15" id="KW-0234">DNA repair</keyword>
<dbReference type="InterPro" id="IPR014001">
    <property type="entry name" value="Helicase_ATP-bd"/>
</dbReference>
<dbReference type="STRING" id="1503.CLPU_5c00610"/>
<dbReference type="CDD" id="cd17992">
    <property type="entry name" value="DEXHc_RecG"/>
    <property type="match status" value="1"/>
</dbReference>
<protein>
    <recommendedName>
        <fullName evidence="2 15">ATP-dependent DNA helicase RecG</fullName>
        <ecNumber evidence="13 15">5.6.2.4</ecNumber>
    </recommendedName>
</protein>
<comment type="catalytic activity">
    <reaction evidence="14 15">
        <text>ATP + H2O = ADP + phosphate + H(+)</text>
        <dbReference type="Rhea" id="RHEA:13065"/>
        <dbReference type="ChEBI" id="CHEBI:15377"/>
        <dbReference type="ChEBI" id="CHEBI:15378"/>
        <dbReference type="ChEBI" id="CHEBI:30616"/>
        <dbReference type="ChEBI" id="CHEBI:43474"/>
        <dbReference type="ChEBI" id="CHEBI:456216"/>
        <dbReference type="EC" id="5.6.2.4"/>
    </reaction>
</comment>
<evidence type="ECO:0000256" key="7">
    <source>
        <dbReference type="ARBA" id="ARBA00022840"/>
    </source>
</evidence>
<evidence type="ECO:0000256" key="14">
    <source>
        <dbReference type="ARBA" id="ARBA00048988"/>
    </source>
</evidence>
<dbReference type="PROSITE" id="PS51194">
    <property type="entry name" value="HELICASE_CTER"/>
    <property type="match status" value="1"/>
</dbReference>
<evidence type="ECO:0000256" key="6">
    <source>
        <dbReference type="ARBA" id="ARBA00022806"/>
    </source>
</evidence>
<keyword evidence="6 15" id="KW-0347">Helicase</keyword>
<dbReference type="Proteomes" id="UP000037267">
    <property type="component" value="Unassembled WGS sequence"/>
</dbReference>
<comment type="function">
    <text evidence="15">Plays a critical role in recombination and DNA repair. Helps process Holliday junction intermediates to mature products by catalyzing branch migration. Has replication fork regression activity, unwinds stalled or blocked replication forks to make a HJ that can be resolved. Has a DNA unwinding activity characteristic of a DNA helicase with 3'-5' polarity.</text>
</comment>
<keyword evidence="11" id="KW-0413">Isomerase</keyword>
<evidence type="ECO:0000256" key="13">
    <source>
        <dbReference type="ARBA" id="ARBA00034808"/>
    </source>
</evidence>
<dbReference type="CDD" id="cd04488">
    <property type="entry name" value="RecG_wedge_OBF"/>
    <property type="match status" value="1"/>
</dbReference>
<feature type="domain" description="Helicase C-terminal" evidence="17">
    <location>
        <begin position="454"/>
        <end position="614"/>
    </location>
</feature>
<evidence type="ECO:0000256" key="9">
    <source>
        <dbReference type="ARBA" id="ARBA00023172"/>
    </source>
</evidence>
<dbReference type="SUPFAM" id="SSF50249">
    <property type="entry name" value="Nucleic acid-binding proteins"/>
    <property type="match status" value="1"/>
</dbReference>
<evidence type="ECO:0000256" key="12">
    <source>
        <dbReference type="ARBA" id="ARBA00034617"/>
    </source>
</evidence>
<comment type="caution">
    <text evidence="18">The sequence shown here is derived from an EMBL/GenBank/DDBJ whole genome shotgun (WGS) entry which is preliminary data.</text>
</comment>
<comment type="catalytic activity">
    <reaction evidence="12 15">
        <text>Couples ATP hydrolysis with the unwinding of duplex DNA by translocating in the 3'-5' direction.</text>
        <dbReference type="EC" id="5.6.2.4"/>
    </reaction>
</comment>
<evidence type="ECO:0000256" key="10">
    <source>
        <dbReference type="ARBA" id="ARBA00023204"/>
    </source>
</evidence>